<evidence type="ECO:0008006" key="4">
    <source>
        <dbReference type="Google" id="ProtNLM"/>
    </source>
</evidence>
<feature type="transmembrane region" description="Helical" evidence="1">
    <location>
        <begin position="413"/>
        <end position="432"/>
    </location>
</feature>
<feature type="transmembrane region" description="Helical" evidence="1">
    <location>
        <begin position="15"/>
        <end position="39"/>
    </location>
</feature>
<keyword evidence="1" id="KW-0472">Membrane</keyword>
<protein>
    <recommendedName>
        <fullName evidence="4">Glycosyl transferase family protein</fullName>
    </recommendedName>
</protein>
<reference evidence="3" key="1">
    <citation type="journal article" date="2019" name="Int. J. Syst. Evol. Microbiol.">
        <title>The Global Catalogue of Microorganisms (GCM) 10K type strain sequencing project: providing services to taxonomists for standard genome sequencing and annotation.</title>
        <authorList>
            <consortium name="The Broad Institute Genomics Platform"/>
            <consortium name="The Broad Institute Genome Sequencing Center for Infectious Disease"/>
            <person name="Wu L."/>
            <person name="Ma J."/>
        </authorList>
    </citation>
    <scope>NUCLEOTIDE SEQUENCE [LARGE SCALE GENOMIC DNA]</scope>
    <source>
        <strain evidence="3">JCM 17498</strain>
    </source>
</reference>
<dbReference type="Proteomes" id="UP001500523">
    <property type="component" value="Unassembled WGS sequence"/>
</dbReference>
<comment type="caution">
    <text evidence="2">The sequence shown here is derived from an EMBL/GenBank/DDBJ whole genome shotgun (WGS) entry which is preliminary data.</text>
</comment>
<sequence length="457" mass="49558">MGAVQTAIDAVLREAMLFAAIGLLIGGLDDLLVDLLFVVRKLWHRREPGWTVTMLRPERAGRIVVFVPAWDEQAVIGPMLVRALDRYRHPDYRIHVGLYPNDPGTIAAVMAVASRDSRVRAVIGDTPGPTTKAACLNTLWHDLVATSAVASTRAIALHDAEDMVHPDELTVFDALIGDHAVVQLPVMPLVKPGSPFISGHYLDEFAEAHQKQLPVRTFVGAGMPLAGTGCAVAPWIVARLAAMRGGDPFDPASLVEDYELGLRIAELGGRGVFARVMDDHDQPVAVRAYFPATLTAAVRQKARWITGIALAGWDRTGWARPLAVIDHWMRARDRRAPIAVLVLLSAYGAIFAWLASATLHGWTGEATATALADPVRMLLPVNAALLAWRMGMRAAFTGQAAGWRQALWSVPRIVVGNVVLLLAAARAMWRYAGMLRGTALTWDKTAHHFPDADAAVP</sequence>
<dbReference type="NCBIfam" id="NF011307">
    <property type="entry name" value="PRK14716.1-5"/>
    <property type="match status" value="1"/>
</dbReference>
<dbReference type="InterPro" id="IPR029044">
    <property type="entry name" value="Nucleotide-diphossugar_trans"/>
</dbReference>
<evidence type="ECO:0000256" key="1">
    <source>
        <dbReference type="SAM" id="Phobius"/>
    </source>
</evidence>
<dbReference type="Gene3D" id="3.90.550.10">
    <property type="entry name" value="Spore Coat Polysaccharide Biosynthesis Protein SpsA, Chain A"/>
    <property type="match status" value="1"/>
</dbReference>
<accession>A0ABP7DTN2</accession>
<proteinExistence type="predicted"/>
<dbReference type="Pfam" id="PF13641">
    <property type="entry name" value="Glyco_tranf_2_3"/>
    <property type="match status" value="1"/>
</dbReference>
<organism evidence="2 3">
    <name type="scientific">Sphingomonas cynarae</name>
    <dbReference type="NCBI Taxonomy" id="930197"/>
    <lineage>
        <taxon>Bacteria</taxon>
        <taxon>Pseudomonadati</taxon>
        <taxon>Pseudomonadota</taxon>
        <taxon>Alphaproteobacteria</taxon>
        <taxon>Sphingomonadales</taxon>
        <taxon>Sphingomonadaceae</taxon>
        <taxon>Sphingomonas</taxon>
    </lineage>
</organism>
<dbReference type="EMBL" id="BAABBF010000003">
    <property type="protein sequence ID" value="GAA3708943.1"/>
    <property type="molecule type" value="Genomic_DNA"/>
</dbReference>
<keyword evidence="1" id="KW-0812">Transmembrane</keyword>
<keyword evidence="3" id="KW-1185">Reference proteome</keyword>
<dbReference type="SUPFAM" id="SSF53448">
    <property type="entry name" value="Nucleotide-diphospho-sugar transferases"/>
    <property type="match status" value="1"/>
</dbReference>
<dbReference type="RefSeq" id="WP_344693097.1">
    <property type="nucleotide sequence ID" value="NZ_BAABBF010000003.1"/>
</dbReference>
<keyword evidence="1" id="KW-1133">Transmembrane helix</keyword>
<gene>
    <name evidence="2" type="ORF">GCM10022268_17820</name>
</gene>
<name>A0ABP7DTN2_9SPHN</name>
<feature type="transmembrane region" description="Helical" evidence="1">
    <location>
        <begin position="336"/>
        <end position="355"/>
    </location>
</feature>
<evidence type="ECO:0000313" key="3">
    <source>
        <dbReference type="Proteomes" id="UP001500523"/>
    </source>
</evidence>
<evidence type="ECO:0000313" key="2">
    <source>
        <dbReference type="EMBL" id="GAA3708943.1"/>
    </source>
</evidence>